<accession>A0A9P7CWM5</accession>
<proteinExistence type="predicted"/>
<organism evidence="2 3">
    <name type="scientific">Suillus placidus</name>
    <dbReference type="NCBI Taxonomy" id="48579"/>
    <lineage>
        <taxon>Eukaryota</taxon>
        <taxon>Fungi</taxon>
        <taxon>Dikarya</taxon>
        <taxon>Basidiomycota</taxon>
        <taxon>Agaricomycotina</taxon>
        <taxon>Agaricomycetes</taxon>
        <taxon>Agaricomycetidae</taxon>
        <taxon>Boletales</taxon>
        <taxon>Suillineae</taxon>
        <taxon>Suillaceae</taxon>
        <taxon>Suillus</taxon>
    </lineage>
</organism>
<gene>
    <name evidence="2" type="ORF">EV702DRAFT_1050759</name>
</gene>
<feature type="region of interest" description="Disordered" evidence="1">
    <location>
        <begin position="222"/>
        <end position="259"/>
    </location>
</feature>
<reference evidence="2" key="1">
    <citation type="journal article" date="2020" name="New Phytol.">
        <title>Comparative genomics reveals dynamic genome evolution in host specialist ectomycorrhizal fungi.</title>
        <authorList>
            <person name="Lofgren L.A."/>
            <person name="Nguyen N.H."/>
            <person name="Vilgalys R."/>
            <person name="Ruytinx J."/>
            <person name="Liao H.L."/>
            <person name="Branco S."/>
            <person name="Kuo A."/>
            <person name="LaButti K."/>
            <person name="Lipzen A."/>
            <person name="Andreopoulos W."/>
            <person name="Pangilinan J."/>
            <person name="Riley R."/>
            <person name="Hundley H."/>
            <person name="Na H."/>
            <person name="Barry K."/>
            <person name="Grigoriev I.V."/>
            <person name="Stajich J.E."/>
            <person name="Kennedy P.G."/>
        </authorList>
    </citation>
    <scope>NUCLEOTIDE SEQUENCE</scope>
    <source>
        <strain evidence="2">DOB743</strain>
    </source>
</reference>
<dbReference type="EMBL" id="JABBWD010000098">
    <property type="protein sequence ID" value="KAG1766224.1"/>
    <property type="molecule type" value="Genomic_DNA"/>
</dbReference>
<name>A0A9P7CWM5_9AGAM</name>
<dbReference type="AlphaFoldDB" id="A0A9P7CWM5"/>
<dbReference type="Proteomes" id="UP000714275">
    <property type="component" value="Unassembled WGS sequence"/>
</dbReference>
<dbReference type="OrthoDB" id="2011702at2759"/>
<feature type="region of interest" description="Disordered" evidence="1">
    <location>
        <begin position="1000"/>
        <end position="1030"/>
    </location>
</feature>
<feature type="region of interest" description="Disordered" evidence="1">
    <location>
        <begin position="1183"/>
        <end position="1207"/>
    </location>
</feature>
<comment type="caution">
    <text evidence="2">The sequence shown here is derived from an EMBL/GenBank/DDBJ whole genome shotgun (WGS) entry which is preliminary data.</text>
</comment>
<sequence>MAPFLAASAVTFYLVSKMQETGVLCIPNEPIKRLWTVPALDTKRRHNYRIRCSGTLYFLQFSSMVAWRLLPLSVGKYPSFDESRWKEQMKLGKASELSLTRYNSSGGDVDSLSTEPSSHLRQPQLPLRHRITLKPRTCRACMPPKLASLAADIQDIETIVSAKVEMQHTAPFKPPFPIHEHSIGKDVLNECPPAVTRAALYTSPLRMEISSPGTIIQHHVENQVPGSANPTSNPSRNRRSNRPRTRIPPANAASSNVAVAPETEFPHLYSDLNEEETDIDLDTAFRCLSRLVVDDISSEQSHHFAKKVSEAVGPRDDAQSCLIASILSRSASQTPEFTQALMQALELKTIFDPSTLDEDALFTLLDASTNPDIWRLLKASWFLNVLRAVLALPTVTPEMKKACRRLSDQVGSWTVFEQALSGVSDADYTRAALFLTDIGKEEKSVGIWLSCITTHEDLLAKIRDAPTYEGVYPLDLMSGLNPSEEITHSEFMAFVRAYVGVASVLAVYAWSDSLPNLHCRERTLGVLRLWQEIPGYRAIISPLLLLPQMTFRLECMTIGNDPPTTAGINAEFLLFALAANPQSFLNSDFVRCARGWEPWSLTWINERERADIERAAKIADEGDNTESGTRCGDWTVLEAVWGEHTHGLLNYAIDVLTRINVEGKQGFSLTPSPLPTIGLEPLLLVTNESLHLIASLHALSITTSRAVRMLVSGVLDMYSCADVASHESVANSAVQDAALLVKHACANVLCAFSRSSQDQPKCGSSVVLHTLFEQGLHFDNVDPARRLLSAFYLVLQVLADDGDSLPVGWMPTVIPQILTPLIPFFRHLEPVHKVQLVQRLVSLDRGVLGLGDFLVQGEVKRLAGLLKVMAERGVATQWAWDSSLWQGLWKVKMAIANLYSKHLGTIARWLAGNPESLGIELRLSVVAALLRGVQVQEPSVCSMNAFGLISAVLETTDEKDRDPERLLWEVGHALGAVVESNDNLSLPSLPIPTTNDLIPPINPHAPRLRPDVPPSTTGTPPPKRKSPSQDILGLVAISPPTAMLRSPAVTGLTKTYTRNDFCELRQLPSARQNTMFRHLTTAYRISGVPVARNVPANGDVPVVKLNIHPLPALSPRTVVHIPALAYALLLVVTAALFPATLVPVHRALSPSERAADVDAKSQLKNAVKGCLSARSVARLASETKETTLVSPGTRQSDSEEQTISQTNLPALVMDMPVS</sequence>
<keyword evidence="3" id="KW-1185">Reference proteome</keyword>
<feature type="compositionally biased region" description="Low complexity" evidence="1">
    <location>
        <begin position="248"/>
        <end position="259"/>
    </location>
</feature>
<evidence type="ECO:0000313" key="2">
    <source>
        <dbReference type="EMBL" id="KAG1766224.1"/>
    </source>
</evidence>
<evidence type="ECO:0000256" key="1">
    <source>
        <dbReference type="SAM" id="MobiDB-lite"/>
    </source>
</evidence>
<feature type="compositionally biased region" description="Polar residues" evidence="1">
    <location>
        <begin position="1186"/>
        <end position="1207"/>
    </location>
</feature>
<feature type="compositionally biased region" description="Basic residues" evidence="1">
    <location>
        <begin position="236"/>
        <end position="245"/>
    </location>
</feature>
<protein>
    <submittedName>
        <fullName evidence="2">Uncharacterized protein</fullName>
    </submittedName>
</protein>
<evidence type="ECO:0000313" key="3">
    <source>
        <dbReference type="Proteomes" id="UP000714275"/>
    </source>
</evidence>